<dbReference type="OrthoDB" id="9764501at2"/>
<evidence type="ECO:0000256" key="6">
    <source>
        <dbReference type="ARBA" id="ARBA00022694"/>
    </source>
</evidence>
<evidence type="ECO:0000256" key="13">
    <source>
        <dbReference type="PIRSR" id="PIRSR006621-1"/>
    </source>
</evidence>
<accession>M4VL88</accession>
<feature type="active site" description="Proton donor" evidence="13">
    <location>
        <position position="103"/>
    </location>
</feature>
<gene>
    <name evidence="16" type="ORF">A11S_2076</name>
</gene>
<dbReference type="InterPro" id="IPR024036">
    <property type="entry name" value="tRNA-dHydroUridine_Synthase_C"/>
</dbReference>
<evidence type="ECO:0000256" key="7">
    <source>
        <dbReference type="ARBA" id="ARBA00022857"/>
    </source>
</evidence>
<dbReference type="Proteomes" id="UP000011932">
    <property type="component" value="Chromosome"/>
</dbReference>
<dbReference type="NCBIfam" id="TIGR00737">
    <property type="entry name" value="nifR3_yhdG"/>
    <property type="match status" value="1"/>
</dbReference>
<dbReference type="InterPro" id="IPR018517">
    <property type="entry name" value="tRNA_hU_synthase_CS"/>
</dbReference>
<evidence type="ECO:0000313" key="17">
    <source>
        <dbReference type="Proteomes" id="UP000011932"/>
    </source>
</evidence>
<keyword evidence="7" id="KW-0521">NADP</keyword>
<feature type="domain" description="DUS-like FMN-binding" evidence="15">
    <location>
        <begin position="16"/>
        <end position="316"/>
    </location>
</feature>
<dbReference type="SUPFAM" id="SSF51395">
    <property type="entry name" value="FMN-linked oxidoreductases"/>
    <property type="match status" value="1"/>
</dbReference>
<evidence type="ECO:0000256" key="11">
    <source>
        <dbReference type="ARBA" id="ARBA00048802"/>
    </source>
</evidence>
<feature type="binding site" evidence="14">
    <location>
        <begin position="227"/>
        <end position="228"/>
    </location>
    <ligand>
        <name>FMN</name>
        <dbReference type="ChEBI" id="CHEBI:58210"/>
    </ligand>
</feature>
<reference evidence="16 17" key="1">
    <citation type="journal article" date="2013" name="ISME J.">
        <title>By their genes ye shall know them: genomic signatures of predatory bacteria.</title>
        <authorList>
            <person name="Pasternak Z."/>
            <person name="Pietrokovski S."/>
            <person name="Rotem O."/>
            <person name="Gophna U."/>
            <person name="Lurie-Weinberger M.N."/>
            <person name="Jurkevitch E."/>
        </authorList>
    </citation>
    <scope>NUCLEOTIDE SEQUENCE [LARGE SCALE GENOMIC DNA]</scope>
    <source>
        <strain evidence="16">EPB</strain>
    </source>
</reference>
<dbReference type="InterPro" id="IPR013785">
    <property type="entry name" value="Aldolase_TIM"/>
</dbReference>
<sequence length="322" mass="35243">MGFLIGNIDIPDPVFLAPMSGISDLPFRRLVKRHGAGLVFSEMIASRATLQEETQSLRINADNYAEEFPMAVQLAGCEPDIMAEAAKINVGRGAAIIDINFGCPVKKIVKKFAGSALMKDEPLACAIMEATVKAVTVPVTVKMRLGWDDDNLNAPRLAKMAEDVGVQMVTVHGRTRCQMYKGEANWDAVRAVKDAVKIPVVINGDILTPEDAQAALQASGADGVMIGRGSCGKPWVLKQTMDYLRTGTASAAPPDAERLRIIRDHYDAIIDYYGEFKGVAIARKHLSWYATDMQGASEFRDRINKEKDPTIVRRMVDEQFAA</sequence>
<keyword evidence="5 12" id="KW-0288">FMN</keyword>
<dbReference type="InterPro" id="IPR001269">
    <property type="entry name" value="DUS_fam"/>
</dbReference>
<feature type="binding site" evidence="14">
    <location>
        <position position="142"/>
    </location>
    <ligand>
        <name>FMN</name>
        <dbReference type="ChEBI" id="CHEBI:58210"/>
    </ligand>
</feature>
<evidence type="ECO:0000256" key="10">
    <source>
        <dbReference type="ARBA" id="ARBA00048205"/>
    </source>
</evidence>
<keyword evidence="3" id="KW-0820">tRNA-binding</keyword>
<evidence type="ECO:0000313" key="16">
    <source>
        <dbReference type="EMBL" id="AGH98876.1"/>
    </source>
</evidence>
<dbReference type="PIRSF" id="PIRSF006621">
    <property type="entry name" value="Dus"/>
    <property type="match status" value="1"/>
</dbReference>
<dbReference type="PANTHER" id="PTHR45846:SF1">
    <property type="entry name" value="TRNA-DIHYDROURIDINE(47) SYNTHASE [NAD(P)(+)]-LIKE"/>
    <property type="match status" value="1"/>
</dbReference>
<dbReference type="KEGG" id="man:A11S_2076"/>
<evidence type="ECO:0000256" key="3">
    <source>
        <dbReference type="ARBA" id="ARBA00022555"/>
    </source>
</evidence>
<feature type="binding site" evidence="14">
    <location>
        <position position="73"/>
    </location>
    <ligand>
        <name>FMN</name>
        <dbReference type="ChEBI" id="CHEBI:58210"/>
    </ligand>
</feature>
<keyword evidence="9 12" id="KW-0560">Oxidoreductase</keyword>
<dbReference type="PATRIC" id="fig|349215.9.peg.2020"/>
<dbReference type="RefSeq" id="WP_015468391.1">
    <property type="nucleotide sequence ID" value="NC_020812.1"/>
</dbReference>
<feature type="binding site" evidence="14">
    <location>
        <position position="172"/>
    </location>
    <ligand>
        <name>FMN</name>
        <dbReference type="ChEBI" id="CHEBI:58210"/>
    </ligand>
</feature>
<evidence type="ECO:0000256" key="4">
    <source>
        <dbReference type="ARBA" id="ARBA00022630"/>
    </source>
</evidence>
<dbReference type="InterPro" id="IPR004652">
    <property type="entry name" value="DusB-like"/>
</dbReference>
<evidence type="ECO:0000259" key="15">
    <source>
        <dbReference type="Pfam" id="PF01207"/>
    </source>
</evidence>
<dbReference type="EMBL" id="CP003538">
    <property type="protein sequence ID" value="AGH98876.1"/>
    <property type="molecule type" value="Genomic_DNA"/>
</dbReference>
<proteinExistence type="inferred from homology"/>
<evidence type="ECO:0000256" key="9">
    <source>
        <dbReference type="ARBA" id="ARBA00023002"/>
    </source>
</evidence>
<keyword evidence="8" id="KW-0694">RNA-binding</keyword>
<dbReference type="GO" id="GO:0000049">
    <property type="term" value="F:tRNA binding"/>
    <property type="evidence" value="ECO:0007669"/>
    <property type="project" value="UniProtKB-KW"/>
</dbReference>
<dbReference type="HOGENOM" id="CLU_013299_0_3_5"/>
<evidence type="ECO:0000256" key="2">
    <source>
        <dbReference type="ARBA" id="ARBA00002790"/>
    </source>
</evidence>
<dbReference type="InterPro" id="IPR035587">
    <property type="entry name" value="DUS-like_FMN-bd"/>
</dbReference>
<evidence type="ECO:0000256" key="14">
    <source>
        <dbReference type="PIRSR" id="PIRSR006621-2"/>
    </source>
</evidence>
<comment type="cofactor">
    <cofactor evidence="1 12 14">
        <name>FMN</name>
        <dbReference type="ChEBI" id="CHEBI:58210"/>
    </cofactor>
</comment>
<evidence type="ECO:0000256" key="12">
    <source>
        <dbReference type="PIRNR" id="PIRNR006621"/>
    </source>
</evidence>
<dbReference type="Gene3D" id="3.20.20.70">
    <property type="entry name" value="Aldolase class I"/>
    <property type="match status" value="1"/>
</dbReference>
<evidence type="ECO:0000256" key="8">
    <source>
        <dbReference type="ARBA" id="ARBA00022884"/>
    </source>
</evidence>
<dbReference type="EC" id="1.3.1.-" evidence="12"/>
<comment type="catalytic activity">
    <reaction evidence="11">
        <text>a 5,6-dihydrouridine in tRNA + NAD(+) = a uridine in tRNA + NADH + H(+)</text>
        <dbReference type="Rhea" id="RHEA:54452"/>
        <dbReference type="Rhea" id="RHEA-COMP:13339"/>
        <dbReference type="Rhea" id="RHEA-COMP:13887"/>
        <dbReference type="ChEBI" id="CHEBI:15378"/>
        <dbReference type="ChEBI" id="CHEBI:57540"/>
        <dbReference type="ChEBI" id="CHEBI:57945"/>
        <dbReference type="ChEBI" id="CHEBI:65315"/>
        <dbReference type="ChEBI" id="CHEBI:74443"/>
    </reaction>
</comment>
<dbReference type="PANTHER" id="PTHR45846">
    <property type="entry name" value="TRNA-DIHYDROURIDINE(47) SYNTHASE [NAD(P)(+)]-LIKE"/>
    <property type="match status" value="1"/>
</dbReference>
<dbReference type="CDD" id="cd02801">
    <property type="entry name" value="DUS_like_FMN"/>
    <property type="match status" value="1"/>
</dbReference>
<keyword evidence="4 12" id="KW-0285">Flavoprotein</keyword>
<evidence type="ECO:0000256" key="1">
    <source>
        <dbReference type="ARBA" id="ARBA00001917"/>
    </source>
</evidence>
<dbReference type="Pfam" id="PF01207">
    <property type="entry name" value="Dus"/>
    <property type="match status" value="1"/>
</dbReference>
<comment type="catalytic activity">
    <reaction evidence="10">
        <text>a 5,6-dihydrouridine in tRNA + NADP(+) = a uridine in tRNA + NADPH + H(+)</text>
        <dbReference type="Rhea" id="RHEA:23624"/>
        <dbReference type="Rhea" id="RHEA-COMP:13339"/>
        <dbReference type="Rhea" id="RHEA-COMP:13887"/>
        <dbReference type="ChEBI" id="CHEBI:15378"/>
        <dbReference type="ChEBI" id="CHEBI:57783"/>
        <dbReference type="ChEBI" id="CHEBI:58349"/>
        <dbReference type="ChEBI" id="CHEBI:65315"/>
        <dbReference type="ChEBI" id="CHEBI:74443"/>
    </reaction>
</comment>
<evidence type="ECO:0000256" key="5">
    <source>
        <dbReference type="ARBA" id="ARBA00022643"/>
    </source>
</evidence>
<dbReference type="STRING" id="349215.A11S_2076"/>
<name>M4VL88_9BACT</name>
<dbReference type="Gene3D" id="1.10.1200.80">
    <property type="entry name" value="Putative flavin oxidoreducatase, domain 2"/>
    <property type="match status" value="1"/>
</dbReference>
<comment type="function">
    <text evidence="2 12">Catalyzes the synthesis of 5,6-dihydrouridine (D), a modified base found in the D-loop of most tRNAs, via the reduction of the C5-C6 double bond in target uridines.</text>
</comment>
<dbReference type="PROSITE" id="PS01136">
    <property type="entry name" value="UPF0034"/>
    <property type="match status" value="1"/>
</dbReference>
<dbReference type="GO" id="GO:0050660">
    <property type="term" value="F:flavin adenine dinucleotide binding"/>
    <property type="evidence" value="ECO:0007669"/>
    <property type="project" value="InterPro"/>
</dbReference>
<comment type="similarity">
    <text evidence="12">Belongs to the dus family.</text>
</comment>
<keyword evidence="14" id="KW-0547">Nucleotide-binding</keyword>
<protein>
    <recommendedName>
        <fullName evidence="12">tRNA-dihydrouridine synthase</fullName>
        <ecNumber evidence="12">1.3.1.-</ecNumber>
    </recommendedName>
</protein>
<dbReference type="GO" id="GO:0017150">
    <property type="term" value="F:tRNA dihydrouridine synthase activity"/>
    <property type="evidence" value="ECO:0007669"/>
    <property type="project" value="InterPro"/>
</dbReference>
<dbReference type="AlphaFoldDB" id="M4VL88"/>
<keyword evidence="6 12" id="KW-0819">tRNA processing</keyword>
<organism evidence="16 17">
    <name type="scientific">Micavibrio aeruginosavorus EPB</name>
    <dbReference type="NCBI Taxonomy" id="349215"/>
    <lineage>
        <taxon>Bacteria</taxon>
        <taxon>Pseudomonadati</taxon>
        <taxon>Bdellovibrionota</taxon>
        <taxon>Bdellovibrionia</taxon>
        <taxon>Bdellovibrionales</taxon>
        <taxon>Pseudobdellovibrionaceae</taxon>
        <taxon>Micavibrio</taxon>
    </lineage>
</organism>